<dbReference type="SUPFAM" id="SSF159501">
    <property type="entry name" value="EreA/ChaN-like"/>
    <property type="match status" value="1"/>
</dbReference>
<name>A0A1M6JDY7_9ACTN</name>
<dbReference type="OrthoDB" id="4329964at2"/>
<organism evidence="1 2">
    <name type="scientific">Nocardiopsis flavescens</name>
    <dbReference type="NCBI Taxonomy" id="758803"/>
    <lineage>
        <taxon>Bacteria</taxon>
        <taxon>Bacillati</taxon>
        <taxon>Actinomycetota</taxon>
        <taxon>Actinomycetes</taxon>
        <taxon>Streptosporangiales</taxon>
        <taxon>Nocardiopsidaceae</taxon>
        <taxon>Nocardiopsis</taxon>
    </lineage>
</organism>
<dbReference type="GO" id="GO:0046677">
    <property type="term" value="P:response to antibiotic"/>
    <property type="evidence" value="ECO:0007669"/>
    <property type="project" value="InterPro"/>
</dbReference>
<dbReference type="CDD" id="cd14728">
    <property type="entry name" value="Ere-like"/>
    <property type="match status" value="1"/>
</dbReference>
<protein>
    <submittedName>
        <fullName evidence="1">Erythromycin esterase homolog</fullName>
    </submittedName>
</protein>
<sequence>MSLDITDLAAPPCEILALGEPAHGEPAFPLIRNELFARLAERGFRSIALETDRVAALAADRFVRDEDTGTRLDTVMREGFSHGFGEHAATRQLVLWMREYNLRRPPGERLALHGFDAPTEMVSAPSPRPYLEHARDLLGLDLDIASTAGDDERWSRTEAVLDPAASVGATPEALRLRVIADDLLAELYARAPEVIAATSHATWSAARIHLRAGLDLLRYHRSAAEALEAGARTSRMLGARDAAMARNLLDIRAAEHHRGPTLVYAHNRHLQRHPSRWTLAGMDLAWSGAGSLVHALAGGRYSFVAGSLGRSAALALAAPEPGTHEGLLDGRVAVWGLAEADTAPAARVRTDPVPEQGYFPLDAQTLAAADAVLHVADGAAAADAL</sequence>
<dbReference type="PANTHER" id="PTHR31299:SF0">
    <property type="entry name" value="ESTERASE, PUTATIVE (AFU_ORTHOLOGUE AFUA_1G05850)-RELATED"/>
    <property type="match status" value="1"/>
</dbReference>
<dbReference type="AlphaFoldDB" id="A0A1M6JDY7"/>
<reference evidence="1 2" key="1">
    <citation type="submission" date="2016-11" db="EMBL/GenBank/DDBJ databases">
        <authorList>
            <person name="Jaros S."/>
            <person name="Januszkiewicz K."/>
            <person name="Wedrychowicz H."/>
        </authorList>
    </citation>
    <scope>NUCLEOTIDE SEQUENCE [LARGE SCALE GENOMIC DNA]</scope>
    <source>
        <strain evidence="1 2">CGMCC 4.5723</strain>
    </source>
</reference>
<dbReference type="Gene3D" id="3.30.1870.10">
    <property type="entry name" value="EreA-like, domain 2"/>
    <property type="match status" value="1"/>
</dbReference>
<evidence type="ECO:0000313" key="2">
    <source>
        <dbReference type="Proteomes" id="UP000184452"/>
    </source>
</evidence>
<dbReference type="STRING" id="758803.SAMN05421803_10699"/>
<dbReference type="PANTHER" id="PTHR31299">
    <property type="entry name" value="ESTERASE, PUTATIVE (AFU_ORTHOLOGUE AFUA_1G05850)-RELATED"/>
    <property type="match status" value="1"/>
</dbReference>
<keyword evidence="2" id="KW-1185">Reference proteome</keyword>
<dbReference type="EMBL" id="FQZK01000006">
    <property type="protein sequence ID" value="SHJ44921.1"/>
    <property type="molecule type" value="Genomic_DNA"/>
</dbReference>
<dbReference type="InterPro" id="IPR007815">
    <property type="entry name" value="Emycin_Estase"/>
</dbReference>
<dbReference type="RefSeq" id="WP_073379310.1">
    <property type="nucleotide sequence ID" value="NZ_FQZK01000006.1"/>
</dbReference>
<gene>
    <name evidence="1" type="ORF">SAMN05421803_10699</name>
</gene>
<dbReference type="Proteomes" id="UP000184452">
    <property type="component" value="Unassembled WGS sequence"/>
</dbReference>
<dbReference type="InterPro" id="IPR052036">
    <property type="entry name" value="Hydrolase/PRTase-associated"/>
</dbReference>
<evidence type="ECO:0000313" key="1">
    <source>
        <dbReference type="EMBL" id="SHJ44921.1"/>
    </source>
</evidence>
<dbReference type="Pfam" id="PF05139">
    <property type="entry name" value="Erythro_esteras"/>
    <property type="match status" value="1"/>
</dbReference>
<proteinExistence type="predicted"/>
<accession>A0A1M6JDY7</accession>